<evidence type="ECO:0000313" key="3">
    <source>
        <dbReference type="EMBL" id="EOT63843.1"/>
    </source>
</evidence>
<evidence type="ECO:0000313" key="5">
    <source>
        <dbReference type="Proteomes" id="UP000014157"/>
    </source>
</evidence>
<feature type="signal peptide" evidence="1">
    <location>
        <begin position="1"/>
        <end position="23"/>
    </location>
</feature>
<name>R2R809_9ENTE</name>
<dbReference type="eggNOG" id="COG1876">
    <property type="taxonomic scope" value="Bacteria"/>
</dbReference>
<gene>
    <name evidence="3" type="ORF">I586_03276</name>
    <name evidence="2" type="ORF">UAY_00534</name>
</gene>
<accession>R2R809</accession>
<keyword evidence="1" id="KW-0732">Signal</keyword>
<evidence type="ECO:0008006" key="6">
    <source>
        <dbReference type="Google" id="ProtNLM"/>
    </source>
</evidence>
<dbReference type="OrthoDB" id="9763643at2"/>
<dbReference type="RefSeq" id="WP_010763938.1">
    <property type="nucleotide sequence ID" value="NZ_ASWB01000005.1"/>
</dbReference>
<sequence>MKKIISVLVLISLINFYPTWAFAEVTTSSLGEIEPTEETIQSESGSEHTEIQRVVTKISSEEMTASSDDETANPMSEEAEPMERDSIIAGGWSTPHIVYKTYVQDLGWQKLVTDGATSGTVGKGKAILGKDMYFHGGGPGINQWIETGFHLADYGWDSDRAIYEEVLGQRFKKRLEAVHYTLVGTTLSRYNLYYRVHVQNFGWMGWAKNGEPAGTEGYGYRVEAMQVCFVPKNKPAPGSTANAFKKMPKLNYRANIQGAGWQNYVRNGKTSGAVGRGLRMEGLQAKIADYPSTGSVEYQAYIQNTGWQGWKANGATSGSVGKQLRIEAVRFRLTGRLGEEFDIYYRVYVEGTGWLDWAKNGAAAGTKGFAYRSEGIQIKLVKKGTTAPGKTQSSFFERIASERYFPKDVH</sequence>
<evidence type="ECO:0000313" key="2">
    <source>
        <dbReference type="EMBL" id="EOI05060.1"/>
    </source>
</evidence>
<dbReference type="EMBL" id="AJAS01000004">
    <property type="protein sequence ID" value="EOI05060.1"/>
    <property type="molecule type" value="Genomic_DNA"/>
</dbReference>
<dbReference type="Proteomes" id="UP000013781">
    <property type="component" value="Unassembled WGS sequence"/>
</dbReference>
<reference evidence="2 4" key="1">
    <citation type="submission" date="2013-02" db="EMBL/GenBank/DDBJ databases">
        <title>The Genome Sequence of Enterococcus moraviensis BAA-383.</title>
        <authorList>
            <consortium name="The Broad Institute Genome Sequencing Platform"/>
            <consortium name="The Broad Institute Genome Sequencing Center for Infectious Disease"/>
            <person name="Earl A.M."/>
            <person name="Gilmore M.S."/>
            <person name="Lebreton F."/>
            <person name="Walker B."/>
            <person name="Young S.K."/>
            <person name="Zeng Q."/>
            <person name="Gargeya S."/>
            <person name="Fitzgerald M."/>
            <person name="Haas B."/>
            <person name="Abouelleil A."/>
            <person name="Alvarado L."/>
            <person name="Arachchi H.M."/>
            <person name="Berlin A.M."/>
            <person name="Chapman S.B."/>
            <person name="Dewar J."/>
            <person name="Goldberg J."/>
            <person name="Griggs A."/>
            <person name="Gujja S."/>
            <person name="Hansen M."/>
            <person name="Howarth C."/>
            <person name="Imamovic A."/>
            <person name="Larimer J."/>
            <person name="McCowan C."/>
            <person name="Murphy C."/>
            <person name="Neiman D."/>
            <person name="Pearson M."/>
            <person name="Priest M."/>
            <person name="Roberts A."/>
            <person name="Saif S."/>
            <person name="Shea T."/>
            <person name="Sisk P."/>
            <person name="Sykes S."/>
            <person name="Wortman J."/>
            <person name="Nusbaum C."/>
            <person name="Birren B."/>
        </authorList>
    </citation>
    <scope>NUCLEOTIDE SEQUENCE [LARGE SCALE GENOMIC DNA]</scope>
    <source>
        <strain evidence="2 4">ATCC BAA-383</strain>
    </source>
</reference>
<keyword evidence="5" id="KW-1185">Reference proteome</keyword>
<dbReference type="SMART" id="SM00728">
    <property type="entry name" value="ChW"/>
    <property type="match status" value="5"/>
</dbReference>
<dbReference type="Proteomes" id="UP000014157">
    <property type="component" value="Unassembled WGS sequence"/>
</dbReference>
<proteinExistence type="predicted"/>
<dbReference type="EMBL" id="ASWB01000005">
    <property type="protein sequence ID" value="EOT63843.1"/>
    <property type="molecule type" value="Genomic_DNA"/>
</dbReference>
<dbReference type="AlphaFoldDB" id="R2R809"/>
<organism evidence="2 4">
    <name type="scientific">Enterococcus moraviensis ATCC BAA-383</name>
    <dbReference type="NCBI Taxonomy" id="1158609"/>
    <lineage>
        <taxon>Bacteria</taxon>
        <taxon>Bacillati</taxon>
        <taxon>Bacillota</taxon>
        <taxon>Bacilli</taxon>
        <taxon>Lactobacillales</taxon>
        <taxon>Enterococcaceae</taxon>
        <taxon>Enterococcus</taxon>
    </lineage>
</organism>
<dbReference type="Pfam" id="PF07538">
    <property type="entry name" value="ChW"/>
    <property type="match status" value="5"/>
</dbReference>
<dbReference type="InterPro" id="IPR006637">
    <property type="entry name" value="ChW"/>
</dbReference>
<feature type="chain" id="PRO_5004355919" description="Clostridial hydrophobic W" evidence="1">
    <location>
        <begin position="24"/>
        <end position="410"/>
    </location>
</feature>
<dbReference type="HOGENOM" id="CLU_049402_0_0_9"/>
<evidence type="ECO:0000313" key="4">
    <source>
        <dbReference type="Proteomes" id="UP000013781"/>
    </source>
</evidence>
<dbReference type="STRING" id="155617.RV09_GL002934"/>
<protein>
    <recommendedName>
        <fullName evidence="6">Clostridial hydrophobic W</fullName>
    </recommendedName>
</protein>
<dbReference type="PATRIC" id="fig|1158609.3.peg.502"/>
<comment type="caution">
    <text evidence="2">The sequence shown here is derived from an EMBL/GenBank/DDBJ whole genome shotgun (WGS) entry which is preliminary data.</text>
</comment>
<reference evidence="3 5" key="2">
    <citation type="submission" date="2013-03" db="EMBL/GenBank/DDBJ databases">
        <title>The Genome Sequence of Enterococcus moraviensis BAA-383 (PacBio/Illumina hybrid assembly).</title>
        <authorList>
            <consortium name="The Broad Institute Genomics Platform"/>
            <consortium name="The Broad Institute Genome Sequencing Center for Infectious Disease"/>
            <person name="Earl A."/>
            <person name="Russ C."/>
            <person name="Gilmore M."/>
            <person name="Surin D."/>
            <person name="Walker B."/>
            <person name="Young S."/>
            <person name="Zeng Q."/>
            <person name="Gargeya S."/>
            <person name="Fitzgerald M."/>
            <person name="Haas B."/>
            <person name="Abouelleil A."/>
            <person name="Allen A.W."/>
            <person name="Alvarado L."/>
            <person name="Arachchi H.M."/>
            <person name="Berlin A.M."/>
            <person name="Chapman S.B."/>
            <person name="Gainer-Dewar J."/>
            <person name="Goldberg J."/>
            <person name="Griggs A."/>
            <person name="Gujja S."/>
            <person name="Hansen M."/>
            <person name="Howarth C."/>
            <person name="Imamovic A."/>
            <person name="Ireland A."/>
            <person name="Larimer J."/>
            <person name="McCowan C."/>
            <person name="Murphy C."/>
            <person name="Pearson M."/>
            <person name="Poon T.W."/>
            <person name="Priest M."/>
            <person name="Roberts A."/>
            <person name="Saif S."/>
            <person name="Shea T."/>
            <person name="Sisk P."/>
            <person name="Sykes S."/>
            <person name="Wortman J."/>
            <person name="Nusbaum C."/>
            <person name="Birren B."/>
        </authorList>
    </citation>
    <scope>NUCLEOTIDE SEQUENCE [LARGE SCALE GENOMIC DNA]</scope>
    <source>
        <strain evidence="3 5">ATCC BAA-383</strain>
    </source>
</reference>
<evidence type="ECO:0000256" key="1">
    <source>
        <dbReference type="SAM" id="SignalP"/>
    </source>
</evidence>